<dbReference type="PANTHER" id="PTHR48195">
    <property type="entry name" value="FRIEND VIRUS SUSCEPTIBILITY PROTEIN 1"/>
    <property type="match status" value="1"/>
</dbReference>
<dbReference type="PANTHER" id="PTHR48195:SF1">
    <property type="entry name" value="RIKEN CDNA 2410002F23 GENE"/>
    <property type="match status" value="1"/>
</dbReference>
<feature type="compositionally biased region" description="Acidic residues" evidence="1">
    <location>
        <begin position="25"/>
        <end position="35"/>
    </location>
</feature>
<accession>A0A1V4JMW2</accession>
<dbReference type="GO" id="GO:0009615">
    <property type="term" value="P:response to virus"/>
    <property type="evidence" value="ECO:0007669"/>
    <property type="project" value="TreeGrafter"/>
</dbReference>
<dbReference type="AlphaFoldDB" id="A0A1V4JMW2"/>
<gene>
    <name evidence="2" type="ORF">AV530_005853</name>
</gene>
<keyword evidence="3" id="KW-1185">Reference proteome</keyword>
<dbReference type="GO" id="GO:0005794">
    <property type="term" value="C:Golgi apparatus"/>
    <property type="evidence" value="ECO:0007669"/>
    <property type="project" value="TreeGrafter"/>
</dbReference>
<comment type="caution">
    <text evidence="2">The sequence shown here is derived from an EMBL/GenBank/DDBJ whole genome shotgun (WGS) entry which is preliminary data.</text>
</comment>
<reference evidence="2 3" key="1">
    <citation type="submission" date="2016-02" db="EMBL/GenBank/DDBJ databases">
        <title>Band-tailed pigeon sequencing and assembly.</title>
        <authorList>
            <person name="Soares A.E."/>
            <person name="Novak B.J."/>
            <person name="Rice E.S."/>
            <person name="O'Connell B."/>
            <person name="Chang D."/>
            <person name="Weber S."/>
            <person name="Shapiro B."/>
        </authorList>
    </citation>
    <scope>NUCLEOTIDE SEQUENCE [LARGE SCALE GENOMIC DNA]</scope>
    <source>
        <strain evidence="2">BTP2013</strain>
        <tissue evidence="2">Blood</tissue>
    </source>
</reference>
<evidence type="ECO:0000256" key="1">
    <source>
        <dbReference type="SAM" id="MobiDB-lite"/>
    </source>
</evidence>
<dbReference type="Proteomes" id="UP000190648">
    <property type="component" value="Unassembled WGS sequence"/>
</dbReference>
<evidence type="ECO:0000313" key="3">
    <source>
        <dbReference type="Proteomes" id="UP000190648"/>
    </source>
</evidence>
<feature type="region of interest" description="Disordered" evidence="1">
    <location>
        <begin position="1"/>
        <end position="51"/>
    </location>
</feature>
<organism evidence="2 3">
    <name type="scientific">Patagioenas fasciata monilis</name>
    <dbReference type="NCBI Taxonomy" id="372326"/>
    <lineage>
        <taxon>Eukaryota</taxon>
        <taxon>Metazoa</taxon>
        <taxon>Chordata</taxon>
        <taxon>Craniata</taxon>
        <taxon>Vertebrata</taxon>
        <taxon>Euteleostomi</taxon>
        <taxon>Archelosauria</taxon>
        <taxon>Archosauria</taxon>
        <taxon>Dinosauria</taxon>
        <taxon>Saurischia</taxon>
        <taxon>Theropoda</taxon>
        <taxon>Coelurosauria</taxon>
        <taxon>Aves</taxon>
        <taxon>Neognathae</taxon>
        <taxon>Neoaves</taxon>
        <taxon>Columbimorphae</taxon>
        <taxon>Columbiformes</taxon>
        <taxon>Columbidae</taxon>
        <taxon>Patagioenas</taxon>
    </lineage>
</organism>
<name>A0A1V4JMW2_PATFA</name>
<dbReference type="OrthoDB" id="9906618at2759"/>
<dbReference type="InterPro" id="IPR053270">
    <property type="entry name" value="Fv1_restriction_factor"/>
</dbReference>
<dbReference type="STRING" id="372326.A0A1V4JMW2"/>
<sequence>MKMKMKMKIDEEQREFISGIKQEGDEVESEEEEEGPSTAKQPEGPSKAKQPVKEELIYYSLSLKELRTDFSCHEGEPIVTWLIQSWDSGANSLELDGNEARKLGSLGRDGGIDKAIAKKKQNQSLWRKILSAVKIRDPLKHDTVGHATEWTTMEKGIIYLRELAVREIIYSDPQTIIDPDEVPCTRGILRKCVQSTPPSYAHTLGLVVVSEDYRSTVGETANMLRYGASVFRLVETRT</sequence>
<dbReference type="EMBL" id="LSYS01006902">
    <property type="protein sequence ID" value="OPJ73521.1"/>
    <property type="molecule type" value="Genomic_DNA"/>
</dbReference>
<protein>
    <submittedName>
        <fullName evidence="2">Uncharacterized protein</fullName>
    </submittedName>
</protein>
<evidence type="ECO:0000313" key="2">
    <source>
        <dbReference type="EMBL" id="OPJ73521.1"/>
    </source>
</evidence>
<proteinExistence type="predicted"/>